<proteinExistence type="inferred from homology"/>
<keyword evidence="3 5" id="KW-1133">Transmembrane helix</keyword>
<gene>
    <name evidence="6" type="ORF">ZIOFF_022467</name>
</gene>
<feature type="transmembrane region" description="Helical" evidence="5">
    <location>
        <begin position="201"/>
        <end position="220"/>
    </location>
</feature>
<accession>A0A8J5HKC4</accession>
<protein>
    <recommendedName>
        <fullName evidence="8">BI1-like protein</fullName>
    </recommendedName>
</protein>
<feature type="transmembrane region" description="Helical" evidence="5">
    <location>
        <begin position="145"/>
        <end position="164"/>
    </location>
</feature>
<evidence type="ECO:0000256" key="1">
    <source>
        <dbReference type="ARBA" id="ARBA00004141"/>
    </source>
</evidence>
<reference evidence="6 7" key="1">
    <citation type="submission" date="2020-08" db="EMBL/GenBank/DDBJ databases">
        <title>Plant Genome Project.</title>
        <authorList>
            <person name="Zhang R.-G."/>
        </authorList>
    </citation>
    <scope>NUCLEOTIDE SEQUENCE [LARGE SCALE GENOMIC DNA]</scope>
    <source>
        <tissue evidence="6">Rhizome</tissue>
    </source>
</reference>
<name>A0A8J5HKC4_ZINOF</name>
<feature type="transmembrane region" description="Helical" evidence="5">
    <location>
        <begin position="170"/>
        <end position="194"/>
    </location>
</feature>
<comment type="similarity">
    <text evidence="5">Belongs to the BI1 family.</text>
</comment>
<evidence type="ECO:0000313" key="7">
    <source>
        <dbReference type="Proteomes" id="UP000734854"/>
    </source>
</evidence>
<evidence type="ECO:0000313" key="6">
    <source>
        <dbReference type="EMBL" id="KAG6518980.1"/>
    </source>
</evidence>
<dbReference type="PANTHER" id="PTHR23291:SF50">
    <property type="entry name" value="PROTEIN LIFEGUARD 4"/>
    <property type="match status" value="1"/>
</dbReference>
<dbReference type="PANTHER" id="PTHR23291">
    <property type="entry name" value="BAX INHIBITOR-RELATED"/>
    <property type="match status" value="1"/>
</dbReference>
<keyword evidence="2 5" id="KW-0812">Transmembrane</keyword>
<evidence type="ECO:0008006" key="8">
    <source>
        <dbReference type="Google" id="ProtNLM"/>
    </source>
</evidence>
<dbReference type="EMBL" id="JACMSC010000006">
    <property type="protein sequence ID" value="KAG6518980.1"/>
    <property type="molecule type" value="Genomic_DNA"/>
</dbReference>
<dbReference type="AlphaFoldDB" id="A0A8J5HKC4"/>
<comment type="subcellular location">
    <subcellularLocation>
        <location evidence="1">Membrane</location>
        <topology evidence="1">Multi-pass membrane protein</topology>
    </subcellularLocation>
</comment>
<keyword evidence="7" id="KW-1185">Reference proteome</keyword>
<evidence type="ECO:0000256" key="2">
    <source>
        <dbReference type="ARBA" id="ARBA00022692"/>
    </source>
</evidence>
<evidence type="ECO:0000256" key="4">
    <source>
        <dbReference type="ARBA" id="ARBA00023136"/>
    </source>
</evidence>
<organism evidence="6 7">
    <name type="scientific">Zingiber officinale</name>
    <name type="common">Ginger</name>
    <name type="synonym">Amomum zingiber</name>
    <dbReference type="NCBI Taxonomy" id="94328"/>
    <lineage>
        <taxon>Eukaryota</taxon>
        <taxon>Viridiplantae</taxon>
        <taxon>Streptophyta</taxon>
        <taxon>Embryophyta</taxon>
        <taxon>Tracheophyta</taxon>
        <taxon>Spermatophyta</taxon>
        <taxon>Magnoliopsida</taxon>
        <taxon>Liliopsida</taxon>
        <taxon>Zingiberales</taxon>
        <taxon>Zingiberaceae</taxon>
        <taxon>Zingiber</taxon>
    </lineage>
</organism>
<evidence type="ECO:0000256" key="5">
    <source>
        <dbReference type="RuleBase" id="RU004379"/>
    </source>
</evidence>
<dbReference type="Proteomes" id="UP000734854">
    <property type="component" value="Unassembled WGS sequence"/>
</dbReference>
<comment type="caution">
    <text evidence="6">The sequence shown here is derived from an EMBL/GenBank/DDBJ whole genome shotgun (WGS) entry which is preliminary data.</text>
</comment>
<feature type="transmembrane region" description="Helical" evidence="5">
    <location>
        <begin position="232"/>
        <end position="254"/>
    </location>
</feature>
<sequence>MATLGRPFARLEKEKVDGVDGDLEAGWAPLHPGLSRTESDLRWGFVRKVYGILATQILLTTAVSAATVLHPSINSALAASPGLALAFAILPLVRKHQFEVEVRLFQRKFSNVLKPGPVAKFMPSVSSLSIGVACANTEGKIVLEALILTSAVVSSLTGYTFWASRKGKDFSYIGPFLFSGLIILLVTSTIQIFFPLGTTSSAIIGGFGALVFSGFIIYDTEELIKRYTYDEYIWASVNLYLDILNLFITILNMLKRSEN</sequence>
<feature type="transmembrane region" description="Helical" evidence="5">
    <location>
        <begin position="49"/>
        <end position="69"/>
    </location>
</feature>
<evidence type="ECO:0000256" key="3">
    <source>
        <dbReference type="ARBA" id="ARBA00022989"/>
    </source>
</evidence>
<dbReference type="Pfam" id="PF01027">
    <property type="entry name" value="Bax1-I"/>
    <property type="match status" value="1"/>
</dbReference>
<keyword evidence="4 5" id="KW-0472">Membrane</keyword>
<dbReference type="InterPro" id="IPR006214">
    <property type="entry name" value="Bax_inhibitor_1-related"/>
</dbReference>
<dbReference type="GO" id="GO:0016020">
    <property type="term" value="C:membrane"/>
    <property type="evidence" value="ECO:0007669"/>
    <property type="project" value="UniProtKB-SubCell"/>
</dbReference>
<feature type="transmembrane region" description="Helical" evidence="5">
    <location>
        <begin position="75"/>
        <end position="93"/>
    </location>
</feature>